<proteinExistence type="predicted"/>
<dbReference type="InterPro" id="IPR018247">
    <property type="entry name" value="EF_Hand_1_Ca_BS"/>
</dbReference>
<comment type="caution">
    <text evidence="4">The sequence shown here is derived from an EMBL/GenBank/DDBJ whole genome shotgun (WGS) entry which is preliminary data.</text>
</comment>
<dbReference type="InterPro" id="IPR011992">
    <property type="entry name" value="EF-hand-dom_pair"/>
</dbReference>
<accession>A0A9Q0YDD5</accession>
<sequence>MSLRLVFGILAILATVSEMTNGCDHRSGQTERGRGSVGKVRSVETPIIVGESGFGLLLSPRNTKVEPKDTEAEELFRKIDTNSDGMVDAAEWVHFSKKTSIWDFMKLLEYANTDEDEAVSLEEFLAVQTIKIDQPEERKDDVAAKSS</sequence>
<dbReference type="AlphaFoldDB" id="A0A9Q0YDD5"/>
<keyword evidence="2" id="KW-0732">Signal</keyword>
<evidence type="ECO:0000256" key="2">
    <source>
        <dbReference type="SAM" id="SignalP"/>
    </source>
</evidence>
<dbReference type="Proteomes" id="UP001152320">
    <property type="component" value="Chromosome 22"/>
</dbReference>
<dbReference type="Pfam" id="PF13202">
    <property type="entry name" value="EF-hand_5"/>
    <property type="match status" value="1"/>
</dbReference>
<dbReference type="InterPro" id="IPR002048">
    <property type="entry name" value="EF_hand_dom"/>
</dbReference>
<dbReference type="GO" id="GO:0005509">
    <property type="term" value="F:calcium ion binding"/>
    <property type="evidence" value="ECO:0007669"/>
    <property type="project" value="InterPro"/>
</dbReference>
<evidence type="ECO:0000256" key="1">
    <source>
        <dbReference type="ARBA" id="ARBA00022837"/>
    </source>
</evidence>
<keyword evidence="5" id="KW-1185">Reference proteome</keyword>
<organism evidence="4 5">
    <name type="scientific">Holothuria leucospilota</name>
    <name type="common">Black long sea cucumber</name>
    <name type="synonym">Mertensiothuria leucospilota</name>
    <dbReference type="NCBI Taxonomy" id="206669"/>
    <lineage>
        <taxon>Eukaryota</taxon>
        <taxon>Metazoa</taxon>
        <taxon>Echinodermata</taxon>
        <taxon>Eleutherozoa</taxon>
        <taxon>Echinozoa</taxon>
        <taxon>Holothuroidea</taxon>
        <taxon>Aspidochirotacea</taxon>
        <taxon>Aspidochirotida</taxon>
        <taxon>Holothuriidae</taxon>
        <taxon>Holothuria</taxon>
    </lineage>
</organism>
<dbReference type="PROSITE" id="PS50222">
    <property type="entry name" value="EF_HAND_2"/>
    <property type="match status" value="1"/>
</dbReference>
<feature type="chain" id="PRO_5040486412" description="EF-hand domain-containing protein" evidence="2">
    <location>
        <begin position="23"/>
        <end position="147"/>
    </location>
</feature>
<feature type="signal peptide" evidence="2">
    <location>
        <begin position="1"/>
        <end position="22"/>
    </location>
</feature>
<dbReference type="SMART" id="SM00054">
    <property type="entry name" value="EFh"/>
    <property type="match status" value="1"/>
</dbReference>
<dbReference type="Gene3D" id="1.10.238.10">
    <property type="entry name" value="EF-hand"/>
    <property type="match status" value="1"/>
</dbReference>
<protein>
    <recommendedName>
        <fullName evidence="3">EF-hand domain-containing protein</fullName>
    </recommendedName>
</protein>
<reference evidence="4" key="1">
    <citation type="submission" date="2021-10" db="EMBL/GenBank/DDBJ databases">
        <title>Tropical sea cucumber genome reveals ecological adaptation and Cuvierian tubules defense mechanism.</title>
        <authorList>
            <person name="Chen T."/>
        </authorList>
    </citation>
    <scope>NUCLEOTIDE SEQUENCE</scope>
    <source>
        <strain evidence="4">Nanhai2018</strain>
        <tissue evidence="4">Muscle</tissue>
    </source>
</reference>
<dbReference type="SUPFAM" id="SSF47473">
    <property type="entry name" value="EF-hand"/>
    <property type="match status" value="1"/>
</dbReference>
<evidence type="ECO:0000313" key="5">
    <source>
        <dbReference type="Proteomes" id="UP001152320"/>
    </source>
</evidence>
<dbReference type="PROSITE" id="PS00018">
    <property type="entry name" value="EF_HAND_1"/>
    <property type="match status" value="1"/>
</dbReference>
<evidence type="ECO:0000259" key="3">
    <source>
        <dbReference type="PROSITE" id="PS50222"/>
    </source>
</evidence>
<feature type="domain" description="EF-hand" evidence="3">
    <location>
        <begin position="67"/>
        <end position="102"/>
    </location>
</feature>
<name>A0A9Q0YDD5_HOLLE</name>
<dbReference type="EMBL" id="JAIZAY010000022">
    <property type="protein sequence ID" value="KAJ8020753.1"/>
    <property type="molecule type" value="Genomic_DNA"/>
</dbReference>
<keyword evidence="1" id="KW-0106">Calcium</keyword>
<gene>
    <name evidence="4" type="ORF">HOLleu_40431</name>
</gene>
<evidence type="ECO:0000313" key="4">
    <source>
        <dbReference type="EMBL" id="KAJ8020753.1"/>
    </source>
</evidence>